<dbReference type="Pfam" id="PF00285">
    <property type="entry name" value="Citrate_synt"/>
    <property type="match status" value="1"/>
</dbReference>
<dbReference type="PRINTS" id="PR00143">
    <property type="entry name" value="CITRTSNTHASE"/>
</dbReference>
<proteinExistence type="inferred from homology"/>
<comment type="similarity">
    <text evidence="2 5">Belongs to the citrate synthase family.</text>
</comment>
<accession>A0ABN6YKL9</accession>
<evidence type="ECO:0000313" key="6">
    <source>
        <dbReference type="EMBL" id="BDZ57681.1"/>
    </source>
</evidence>
<evidence type="ECO:0000256" key="4">
    <source>
        <dbReference type="ARBA" id="ARBA00022679"/>
    </source>
</evidence>
<organism evidence="6 7">
    <name type="scientific">Barrientosiimonas endolithica</name>
    <dbReference type="NCBI Taxonomy" id="1535208"/>
    <lineage>
        <taxon>Bacteria</taxon>
        <taxon>Bacillati</taxon>
        <taxon>Actinomycetota</taxon>
        <taxon>Actinomycetes</taxon>
        <taxon>Micrococcales</taxon>
        <taxon>Dermacoccaceae</taxon>
        <taxon>Barrientosiimonas</taxon>
    </lineage>
</organism>
<dbReference type="Gene3D" id="1.10.230.10">
    <property type="entry name" value="Cytochrome P450-Terp, domain 2"/>
    <property type="match status" value="1"/>
</dbReference>
<evidence type="ECO:0000256" key="1">
    <source>
        <dbReference type="ARBA" id="ARBA00005163"/>
    </source>
</evidence>
<reference evidence="7" key="1">
    <citation type="journal article" date="2019" name="Int. J. Syst. Evol. Microbiol.">
        <title>The Global Catalogue of Microorganisms (GCM) 10K type strain sequencing project: providing services to taxonomists for standard genome sequencing and annotation.</title>
        <authorList>
            <consortium name="The Broad Institute Genomics Platform"/>
            <consortium name="The Broad Institute Genome Sequencing Center for Infectious Disease"/>
            <person name="Wu L."/>
            <person name="Ma J."/>
        </authorList>
    </citation>
    <scope>NUCLEOTIDE SEQUENCE [LARGE SCALE GENOMIC DNA]</scope>
    <source>
        <strain evidence="7">NBRC 110608</strain>
    </source>
</reference>
<keyword evidence="7" id="KW-1185">Reference proteome</keyword>
<keyword evidence="4 5" id="KW-0808">Transferase</keyword>
<dbReference type="PANTHER" id="PTHR11739:SF4">
    <property type="entry name" value="CITRATE SYNTHASE, PEROXISOMAL"/>
    <property type="match status" value="1"/>
</dbReference>
<dbReference type="InterPro" id="IPR002020">
    <property type="entry name" value="Citrate_synthase"/>
</dbReference>
<protein>
    <recommendedName>
        <fullName evidence="3">citrate synthase (unknown stereospecificity)</fullName>
        <ecNumber evidence="3">2.3.3.16</ecNumber>
    </recommendedName>
</protein>
<dbReference type="PANTHER" id="PTHR11739">
    <property type="entry name" value="CITRATE SYNTHASE"/>
    <property type="match status" value="1"/>
</dbReference>
<dbReference type="PROSITE" id="PS00480">
    <property type="entry name" value="CITRATE_SYNTHASE"/>
    <property type="match status" value="1"/>
</dbReference>
<evidence type="ECO:0000256" key="5">
    <source>
        <dbReference type="RuleBase" id="RU003406"/>
    </source>
</evidence>
<evidence type="ECO:0000313" key="7">
    <source>
        <dbReference type="Proteomes" id="UP001321421"/>
    </source>
</evidence>
<dbReference type="Proteomes" id="UP001321421">
    <property type="component" value="Chromosome"/>
</dbReference>
<comment type="pathway">
    <text evidence="1">Carbohydrate metabolism; tricarboxylic acid cycle.</text>
</comment>
<dbReference type="InterPro" id="IPR016142">
    <property type="entry name" value="Citrate_synth-like_lrg_a-sub"/>
</dbReference>
<dbReference type="InterPro" id="IPR019810">
    <property type="entry name" value="Citrate_synthase_AS"/>
</dbReference>
<evidence type="ECO:0000256" key="2">
    <source>
        <dbReference type="ARBA" id="ARBA00010566"/>
    </source>
</evidence>
<dbReference type="Gene3D" id="1.10.580.10">
    <property type="entry name" value="Citrate Synthase, domain 1"/>
    <property type="match status" value="1"/>
</dbReference>
<sequence>MAGMADRERVTVAAAADLLGVRRETVYAYISRGLLDRSHTVDANGHRASLLDRAQVQALAERGRRTRVGSLELHLDTAITELDPQGRLLFRGLDATSLATGRSLEDVAEILWQTGRSGAWSPPDGLDAVVTHVHAVCPSGTSPAARARVALGLLAARPAQPSSDGDADGDGNGAELGAAREAMVLSACALGPEGSGWQGDLGTTVAHGLSVHDPSPSTVDLVRRALVLLADHELATSTIAVRAAAGTGAAMPLALLTGAAALGGPRHGTASRPALDLWARWLDNRGAVLPEIDRSTAGFGHKVYRGTDPRADHLLAELGRDDPGLDLQVEALRLAALQRTGMEPNVDLALAVLTQARGLHHDAGEAIFLVGRLAGFAAHTLEERRQPLRFRPRAVYTGRR</sequence>
<dbReference type="EMBL" id="AP027735">
    <property type="protein sequence ID" value="BDZ57681.1"/>
    <property type="molecule type" value="Genomic_DNA"/>
</dbReference>
<dbReference type="SUPFAM" id="SSF48256">
    <property type="entry name" value="Citrate synthase"/>
    <property type="match status" value="1"/>
</dbReference>
<dbReference type="InterPro" id="IPR036969">
    <property type="entry name" value="Citrate_synthase_sf"/>
</dbReference>
<dbReference type="InterPro" id="IPR016143">
    <property type="entry name" value="Citrate_synth-like_sm_a-sub"/>
</dbReference>
<name>A0ABN6YKL9_9MICO</name>
<evidence type="ECO:0000256" key="3">
    <source>
        <dbReference type="ARBA" id="ARBA00012972"/>
    </source>
</evidence>
<gene>
    <name evidence="6" type="ORF">GCM10025872_13380</name>
</gene>
<dbReference type="EC" id="2.3.3.16" evidence="3"/>